<dbReference type="InterPro" id="IPR029044">
    <property type="entry name" value="Nucleotide-diphossugar_trans"/>
</dbReference>
<dbReference type="RefSeq" id="WP_368639421.1">
    <property type="nucleotide sequence ID" value="NZ_CP158254.1"/>
</dbReference>
<dbReference type="PANTHER" id="PTHR43179">
    <property type="entry name" value="RHAMNOSYLTRANSFERASE WBBL"/>
    <property type="match status" value="1"/>
</dbReference>
<evidence type="ECO:0000259" key="5">
    <source>
        <dbReference type="Pfam" id="PF00535"/>
    </source>
</evidence>
<dbReference type="EMBL" id="CP158267">
    <property type="protein sequence ID" value="XDJ79056.1"/>
    <property type="molecule type" value="Genomic_DNA"/>
</dbReference>
<dbReference type="EC" id="2.4.-.-" evidence="6"/>
<accession>A0AB39CY08</accession>
<evidence type="ECO:0000256" key="3">
    <source>
        <dbReference type="ARBA" id="ARBA00022679"/>
    </source>
</evidence>
<dbReference type="AlphaFoldDB" id="A0AB39CY08"/>
<evidence type="ECO:0000256" key="1">
    <source>
        <dbReference type="ARBA" id="ARBA00006739"/>
    </source>
</evidence>
<name>A0AB39CY08_9BURK</name>
<dbReference type="Pfam" id="PF00535">
    <property type="entry name" value="Glycos_transf_2"/>
    <property type="match status" value="1"/>
</dbReference>
<dbReference type="EMBL" id="CP158254">
    <property type="protein sequence ID" value="XDJ46695.1"/>
    <property type="molecule type" value="Genomic_DNA"/>
</dbReference>
<gene>
    <name evidence="7" type="ORF">ABRY94_11380</name>
    <name evidence="6" type="ORF">ABRZ04_10195</name>
    <name evidence="8" type="ORF">ABRZ07_09015</name>
</gene>
<feature type="region of interest" description="Disordered" evidence="4">
    <location>
        <begin position="273"/>
        <end position="302"/>
    </location>
</feature>
<protein>
    <submittedName>
        <fullName evidence="6">Glycosyltransferase</fullName>
        <ecNumber evidence="6">2.4.-.-</ecNumber>
    </submittedName>
</protein>
<dbReference type="EMBL" id="CP158262">
    <property type="protein sequence ID" value="XDJ68672.1"/>
    <property type="molecule type" value="Genomic_DNA"/>
</dbReference>
<reference evidence="6" key="1">
    <citation type="submission" date="2024-05" db="EMBL/GenBank/DDBJ databases">
        <authorList>
            <person name="Luo Y.-C."/>
            <person name="Nicholds J."/>
            <person name="Mortimer T."/>
            <person name="Maboni G."/>
        </authorList>
    </citation>
    <scope>NUCLEOTIDE SEQUENCE</scope>
    <source>
        <strain evidence="8">141555</strain>
        <strain evidence="7">144863</strain>
        <strain evidence="6">151836</strain>
    </source>
</reference>
<evidence type="ECO:0000256" key="2">
    <source>
        <dbReference type="ARBA" id="ARBA00022676"/>
    </source>
</evidence>
<dbReference type="Gene3D" id="3.90.550.10">
    <property type="entry name" value="Spore Coat Polysaccharide Biosynthesis Protein SpsA, Chain A"/>
    <property type="match status" value="1"/>
</dbReference>
<evidence type="ECO:0000313" key="7">
    <source>
        <dbReference type="EMBL" id="XDJ68672.1"/>
    </source>
</evidence>
<evidence type="ECO:0000256" key="4">
    <source>
        <dbReference type="SAM" id="MobiDB-lite"/>
    </source>
</evidence>
<evidence type="ECO:0000313" key="6">
    <source>
        <dbReference type="EMBL" id="XDJ46695.1"/>
    </source>
</evidence>
<proteinExistence type="inferred from homology"/>
<dbReference type="GO" id="GO:0016757">
    <property type="term" value="F:glycosyltransferase activity"/>
    <property type="evidence" value="ECO:0007669"/>
    <property type="project" value="UniProtKB-KW"/>
</dbReference>
<dbReference type="PANTHER" id="PTHR43179:SF12">
    <property type="entry name" value="GALACTOFURANOSYLTRANSFERASE GLFT2"/>
    <property type="match status" value="1"/>
</dbReference>
<dbReference type="SUPFAM" id="SSF53448">
    <property type="entry name" value="Nucleotide-diphospho-sugar transferases"/>
    <property type="match status" value="1"/>
</dbReference>
<evidence type="ECO:0000313" key="8">
    <source>
        <dbReference type="EMBL" id="XDJ79056.1"/>
    </source>
</evidence>
<feature type="domain" description="Glycosyltransferase 2-like" evidence="5">
    <location>
        <begin position="10"/>
        <end position="122"/>
    </location>
</feature>
<dbReference type="InterPro" id="IPR001173">
    <property type="entry name" value="Glyco_trans_2-like"/>
</dbReference>
<keyword evidence="3 6" id="KW-0808">Transferase</keyword>
<keyword evidence="2 6" id="KW-0328">Glycosyltransferase</keyword>
<organism evidence="6">
    <name type="scientific">Castellaniella ginsengisoli</name>
    <dbReference type="NCBI Taxonomy" id="546114"/>
    <lineage>
        <taxon>Bacteria</taxon>
        <taxon>Pseudomonadati</taxon>
        <taxon>Pseudomonadota</taxon>
        <taxon>Betaproteobacteria</taxon>
        <taxon>Burkholderiales</taxon>
        <taxon>Alcaligenaceae</taxon>
        <taxon>Castellaniella</taxon>
    </lineage>
</organism>
<comment type="similarity">
    <text evidence="1">Belongs to the glycosyltransferase 2 family.</text>
</comment>
<sequence length="302" mass="33216">MVERASSRLSLVVLTHNRCEEVLRTLRFLQASAPGVPLIVVDNASTDDTVRRIRRQFPRVHLVCACANLGAAGRNLGVRAASTEYVAFCDDDVCWLPDALPRAQALLDRHPDVAVLSARVLVGPSAALDAACALMAASPLAGEPDVGPALTGFLAGACVFRSVAFRQAGGYWPALFLGGEESLLALELLERDWRILYAPDIVARHWPSKRRDASERRRLLARNALLVAWMRLPWKAALQEAWASLIGLPGWRARWTAVEDAFRHGRATGARRRPVSARVAGQRSKVRRAQRCSVRLSRPPSR</sequence>